<dbReference type="SUPFAM" id="SSF81767">
    <property type="entry name" value="Pre-protein crosslinking domain of SecA"/>
    <property type="match status" value="1"/>
</dbReference>
<dbReference type="FunFam" id="3.40.50.300:FF:000429">
    <property type="entry name" value="Preprotein translocase subunit SecA"/>
    <property type="match status" value="1"/>
</dbReference>
<dbReference type="PROSITE" id="PS51194">
    <property type="entry name" value="HELICASE_CTER"/>
    <property type="match status" value="1"/>
</dbReference>
<dbReference type="PROSITE" id="PS51196">
    <property type="entry name" value="SECA_MOTOR_DEAD"/>
    <property type="match status" value="1"/>
</dbReference>
<evidence type="ECO:0000256" key="4">
    <source>
        <dbReference type="ARBA" id="ARBA00022741"/>
    </source>
</evidence>
<evidence type="ECO:0000259" key="11">
    <source>
        <dbReference type="PROSITE" id="PS51196"/>
    </source>
</evidence>
<keyword evidence="4" id="KW-0547">Nucleotide-binding</keyword>
<dbReference type="Gene3D" id="3.90.1440.10">
    <property type="entry name" value="SecA, preprotein cross-linking domain"/>
    <property type="match status" value="1"/>
</dbReference>
<keyword evidence="2" id="KW-1003">Cell membrane</keyword>
<keyword evidence="5" id="KW-0067">ATP-binding</keyword>
<dbReference type="GO" id="GO:0005886">
    <property type="term" value="C:plasma membrane"/>
    <property type="evidence" value="ECO:0007669"/>
    <property type="project" value="TreeGrafter"/>
</dbReference>
<dbReference type="SMART" id="SM00957">
    <property type="entry name" value="SecA_DEAD"/>
    <property type="match status" value="1"/>
</dbReference>
<gene>
    <name evidence="12" type="ORF">IEN85_22160</name>
</gene>
<evidence type="ECO:0000256" key="8">
    <source>
        <dbReference type="ARBA" id="ARBA00023010"/>
    </source>
</evidence>
<dbReference type="PANTHER" id="PTHR30612">
    <property type="entry name" value="SECA INNER MEMBRANE COMPONENT OF SEC PROTEIN SECRETION SYSTEM"/>
    <property type="match status" value="1"/>
</dbReference>
<dbReference type="InterPro" id="IPR044722">
    <property type="entry name" value="SecA_SF2_C"/>
</dbReference>
<dbReference type="GO" id="GO:0031522">
    <property type="term" value="C:cell envelope Sec protein transport complex"/>
    <property type="evidence" value="ECO:0007669"/>
    <property type="project" value="TreeGrafter"/>
</dbReference>
<dbReference type="InterPro" id="IPR027417">
    <property type="entry name" value="P-loop_NTPase"/>
</dbReference>
<dbReference type="SMART" id="SM00958">
    <property type="entry name" value="SecA_PP_bind"/>
    <property type="match status" value="1"/>
</dbReference>
<keyword evidence="9" id="KW-0472">Membrane</keyword>
<comment type="caution">
    <text evidence="12">The sequence shown here is derived from an EMBL/GenBank/DDBJ whole genome shotgun (WGS) entry which is preliminary data.</text>
</comment>
<dbReference type="GO" id="GO:0005524">
    <property type="term" value="F:ATP binding"/>
    <property type="evidence" value="ECO:0007669"/>
    <property type="project" value="UniProtKB-KW"/>
</dbReference>
<accession>A0A927IJU3</accession>
<organism evidence="12 13">
    <name type="scientific">Pelagicoccus enzymogenes</name>
    <dbReference type="NCBI Taxonomy" id="2773457"/>
    <lineage>
        <taxon>Bacteria</taxon>
        <taxon>Pseudomonadati</taxon>
        <taxon>Verrucomicrobiota</taxon>
        <taxon>Opitutia</taxon>
        <taxon>Puniceicoccales</taxon>
        <taxon>Pelagicoccaceae</taxon>
        <taxon>Pelagicoccus</taxon>
    </lineage>
</organism>
<dbReference type="Proteomes" id="UP000622317">
    <property type="component" value="Unassembled WGS sequence"/>
</dbReference>
<dbReference type="GO" id="GO:0006605">
    <property type="term" value="P:protein targeting"/>
    <property type="evidence" value="ECO:0007669"/>
    <property type="project" value="InterPro"/>
</dbReference>
<keyword evidence="7" id="KW-1278">Translocase</keyword>
<dbReference type="CDD" id="cd18803">
    <property type="entry name" value="SF2_C_secA"/>
    <property type="match status" value="1"/>
</dbReference>
<dbReference type="AlphaFoldDB" id="A0A927IJU3"/>
<dbReference type="Pfam" id="PF01043">
    <property type="entry name" value="SecA_PP_bind"/>
    <property type="match status" value="1"/>
</dbReference>
<sequence>MSNPFQLQAPSEFQHRFFEKPVPAPLKGMDVWAKGVAGRWSRRASVRKKWQEKVDTALGLLADLRDLSDAALDSELQRCGAAARLEGPLCLKPTAESLALVCELSRRSLGLTPYPVQMLAALALCQGYLAEIDTGEGKTLSLAMAASLACMGGGYCHIVTANDYLADRDAKIMSRLYDRVGLEVGSVTSQSEPVERSHAYAKQVVYTTAKEVAADYLRDRIFLGEANCSGRRYSAKRLSGRGRNYVGMVQRGLFRAFIDEADNGLIDEATTPLIISRQQDMDDLEAACRAAWFVASEMEEGRDFRVWVQQRRLEFTPQGRQRARESGSYPDAALWECPTRRSQLVQLGLEARQFFLKGTHYIIEKKYLGTSTSPIVIVDESTGRPMPNRSWKLGMHQMVEAKEDLPMTPPTQTIAQISFQTFFRRYGHLSGATGTAKEIADEVWQTYDLATVRIPRNKPKRVTDRGMRFFLTVDDKEDAIIEEIRQRQSNGQPVLVGTQSVTASERLARRLNINGVRCEVLNAVRIEDEAKIIEQAGQLGHVTIATNMAGRGTDIKLKAGVEALGGLHVIATEPASSRRVHRQLFGRAARQGARGSTSAYYSFEDELLVKQLPSSALRVLKWFNRVPLVSGLSRLGLFYAQRRAEKLAKIARKAVMKNENELRSSLGFSRGESTQ</sequence>
<keyword evidence="6" id="KW-0653">Protein transport</keyword>
<evidence type="ECO:0000256" key="3">
    <source>
        <dbReference type="ARBA" id="ARBA00022490"/>
    </source>
</evidence>
<dbReference type="InterPro" id="IPR011115">
    <property type="entry name" value="SecA_DEAD"/>
</dbReference>
<name>A0A927IJU3_9BACT</name>
<dbReference type="InterPro" id="IPR000185">
    <property type="entry name" value="SecA"/>
</dbReference>
<evidence type="ECO:0000313" key="12">
    <source>
        <dbReference type="EMBL" id="MBD5782219.1"/>
    </source>
</evidence>
<proteinExistence type="predicted"/>
<evidence type="ECO:0000259" key="10">
    <source>
        <dbReference type="PROSITE" id="PS51194"/>
    </source>
</evidence>
<feature type="domain" description="SecA family profile" evidence="11">
    <location>
        <begin position="32"/>
        <end position="629"/>
    </location>
</feature>
<dbReference type="InterPro" id="IPR001650">
    <property type="entry name" value="Helicase_C-like"/>
</dbReference>
<evidence type="ECO:0000256" key="5">
    <source>
        <dbReference type="ARBA" id="ARBA00022840"/>
    </source>
</evidence>
<dbReference type="RefSeq" id="WP_191619299.1">
    <property type="nucleotide sequence ID" value="NZ_JACYFG010000055.1"/>
</dbReference>
<dbReference type="Pfam" id="PF21090">
    <property type="entry name" value="P-loop_SecA"/>
    <property type="match status" value="1"/>
</dbReference>
<feature type="domain" description="Helicase C-terminal" evidence="10">
    <location>
        <begin position="472"/>
        <end position="633"/>
    </location>
</feature>
<dbReference type="PROSITE" id="PS01312">
    <property type="entry name" value="SECA"/>
    <property type="match status" value="1"/>
</dbReference>
<dbReference type="CDD" id="cd17928">
    <property type="entry name" value="DEXDc_SecA"/>
    <property type="match status" value="1"/>
</dbReference>
<dbReference type="PRINTS" id="PR00906">
    <property type="entry name" value="SECA"/>
</dbReference>
<dbReference type="EMBL" id="JACYFG010000055">
    <property type="protein sequence ID" value="MBD5782219.1"/>
    <property type="molecule type" value="Genomic_DNA"/>
</dbReference>
<reference evidence="12" key="1">
    <citation type="submission" date="2020-09" db="EMBL/GenBank/DDBJ databases">
        <title>Pelagicoccus enzymogenes sp. nov. with an EPS production, isolated from marine sediment.</title>
        <authorList>
            <person name="Feng X."/>
        </authorList>
    </citation>
    <scope>NUCLEOTIDE SEQUENCE</scope>
    <source>
        <strain evidence="12">NFK12</strain>
    </source>
</reference>
<dbReference type="InterPro" id="IPR014018">
    <property type="entry name" value="SecA_motor_DEAD"/>
</dbReference>
<keyword evidence="13" id="KW-1185">Reference proteome</keyword>
<dbReference type="PANTHER" id="PTHR30612:SF0">
    <property type="entry name" value="CHLOROPLAST PROTEIN-TRANSPORTING ATPASE"/>
    <property type="match status" value="1"/>
</dbReference>
<keyword evidence="3" id="KW-0963">Cytoplasm</keyword>
<dbReference type="Pfam" id="PF07517">
    <property type="entry name" value="SecA_DEAD"/>
    <property type="match status" value="1"/>
</dbReference>
<evidence type="ECO:0000313" key="13">
    <source>
        <dbReference type="Proteomes" id="UP000622317"/>
    </source>
</evidence>
<dbReference type="GO" id="GO:0006886">
    <property type="term" value="P:intracellular protein transport"/>
    <property type="evidence" value="ECO:0007669"/>
    <property type="project" value="InterPro"/>
</dbReference>
<protein>
    <submittedName>
        <fullName evidence="12">Prepilin peptidase</fullName>
    </submittedName>
</protein>
<dbReference type="InterPro" id="IPR036670">
    <property type="entry name" value="SecA_X-link_sf"/>
</dbReference>
<dbReference type="InterPro" id="IPR020937">
    <property type="entry name" value="SecA_CS"/>
</dbReference>
<evidence type="ECO:0000256" key="1">
    <source>
        <dbReference type="ARBA" id="ARBA00022448"/>
    </source>
</evidence>
<dbReference type="Gene3D" id="3.40.50.300">
    <property type="entry name" value="P-loop containing nucleotide triphosphate hydrolases"/>
    <property type="match status" value="2"/>
</dbReference>
<keyword evidence="1" id="KW-0813">Transport</keyword>
<evidence type="ECO:0000256" key="9">
    <source>
        <dbReference type="ARBA" id="ARBA00023136"/>
    </source>
</evidence>
<keyword evidence="8" id="KW-0811">Translocation</keyword>
<evidence type="ECO:0000256" key="7">
    <source>
        <dbReference type="ARBA" id="ARBA00022967"/>
    </source>
</evidence>
<dbReference type="GO" id="GO:0017038">
    <property type="term" value="P:protein import"/>
    <property type="evidence" value="ECO:0007669"/>
    <property type="project" value="InterPro"/>
</dbReference>
<evidence type="ECO:0000256" key="6">
    <source>
        <dbReference type="ARBA" id="ARBA00022927"/>
    </source>
</evidence>
<evidence type="ECO:0000256" key="2">
    <source>
        <dbReference type="ARBA" id="ARBA00022475"/>
    </source>
</evidence>
<dbReference type="InterPro" id="IPR011130">
    <property type="entry name" value="SecA_preprotein_X-link_dom"/>
</dbReference>
<dbReference type="GO" id="GO:0043952">
    <property type="term" value="P:protein transport by the Sec complex"/>
    <property type="evidence" value="ECO:0007669"/>
    <property type="project" value="TreeGrafter"/>
</dbReference>
<dbReference type="GO" id="GO:0005829">
    <property type="term" value="C:cytosol"/>
    <property type="evidence" value="ECO:0007669"/>
    <property type="project" value="TreeGrafter"/>
</dbReference>
<dbReference type="SUPFAM" id="SSF52540">
    <property type="entry name" value="P-loop containing nucleoside triphosphate hydrolases"/>
    <property type="match status" value="2"/>
</dbReference>